<sequence>MHLWPSMRLRDSFKNAYIKKLECNLNRMKSEKQQQRSQNQQKLLDDKEDDDNNSSDISKTGGFLVLCRELLMVLSCCYCCFCCGVLGKRIYKATHILHFGAIMSNPFCLTEWSHTQ</sequence>
<dbReference type="OrthoDB" id="1927320at2759"/>
<dbReference type="AlphaFoldDB" id="A0A8S0Q535"/>
<reference evidence="2 3" key="1">
    <citation type="submission" date="2019-12" db="EMBL/GenBank/DDBJ databases">
        <authorList>
            <person name="Alioto T."/>
            <person name="Alioto T."/>
            <person name="Gomez Garrido J."/>
        </authorList>
    </citation>
    <scope>NUCLEOTIDE SEQUENCE [LARGE SCALE GENOMIC DNA]</scope>
</reference>
<evidence type="ECO:0000256" key="1">
    <source>
        <dbReference type="SAM" id="MobiDB-lite"/>
    </source>
</evidence>
<evidence type="ECO:0000313" key="3">
    <source>
        <dbReference type="Proteomes" id="UP000594638"/>
    </source>
</evidence>
<dbReference type="Proteomes" id="UP000594638">
    <property type="component" value="Unassembled WGS sequence"/>
</dbReference>
<evidence type="ECO:0000313" key="2">
    <source>
        <dbReference type="EMBL" id="CAA2960432.1"/>
    </source>
</evidence>
<accession>A0A8S0Q535</accession>
<dbReference type="PANTHER" id="PTHR37263">
    <property type="entry name" value="EXPRESSED PROTEIN"/>
    <property type="match status" value="1"/>
</dbReference>
<gene>
    <name evidence="2" type="ORF">OLEA9_A087847</name>
</gene>
<proteinExistence type="predicted"/>
<dbReference type="PANTHER" id="PTHR37263:SF2">
    <property type="entry name" value="EXPRESSED PROTEIN"/>
    <property type="match status" value="1"/>
</dbReference>
<feature type="region of interest" description="Disordered" evidence="1">
    <location>
        <begin position="28"/>
        <end position="59"/>
    </location>
</feature>
<dbReference type="Gramene" id="OE9A087847T2">
    <property type="protein sequence ID" value="OE9A087847C2"/>
    <property type="gene ID" value="OE9A087847"/>
</dbReference>
<protein>
    <submittedName>
        <fullName evidence="2">Uncharacterized protein</fullName>
    </submittedName>
</protein>
<dbReference type="EMBL" id="CACTIH010000401">
    <property type="protein sequence ID" value="CAA2960432.1"/>
    <property type="molecule type" value="Genomic_DNA"/>
</dbReference>
<keyword evidence="3" id="KW-1185">Reference proteome</keyword>
<organism evidence="2 3">
    <name type="scientific">Olea europaea subsp. europaea</name>
    <dbReference type="NCBI Taxonomy" id="158383"/>
    <lineage>
        <taxon>Eukaryota</taxon>
        <taxon>Viridiplantae</taxon>
        <taxon>Streptophyta</taxon>
        <taxon>Embryophyta</taxon>
        <taxon>Tracheophyta</taxon>
        <taxon>Spermatophyta</taxon>
        <taxon>Magnoliopsida</taxon>
        <taxon>eudicotyledons</taxon>
        <taxon>Gunneridae</taxon>
        <taxon>Pentapetalae</taxon>
        <taxon>asterids</taxon>
        <taxon>lamiids</taxon>
        <taxon>Lamiales</taxon>
        <taxon>Oleaceae</taxon>
        <taxon>Oleeae</taxon>
        <taxon>Olea</taxon>
    </lineage>
</organism>
<comment type="caution">
    <text evidence="2">The sequence shown here is derived from an EMBL/GenBank/DDBJ whole genome shotgun (WGS) entry which is preliminary data.</text>
</comment>
<name>A0A8S0Q535_OLEEU</name>